<evidence type="ECO:0000256" key="4">
    <source>
        <dbReference type="ARBA" id="ARBA00022452"/>
    </source>
</evidence>
<dbReference type="GO" id="GO:1990281">
    <property type="term" value="C:efflux pump complex"/>
    <property type="evidence" value="ECO:0007669"/>
    <property type="project" value="TreeGrafter"/>
</dbReference>
<evidence type="ECO:0000256" key="5">
    <source>
        <dbReference type="ARBA" id="ARBA00022692"/>
    </source>
</evidence>
<sequence length="421" mass="49166">MSLLQCIDTALAKNPQIEKYIQYNKIQKFNKIISHREYLPEVSVLMNNNLGLGTDQDVFGNTRRNDNFNNSILLNTQWFLYNGSKNKFNSLKNDFDYQSGLSDIETIKRDISINVVNQYLKTLLSKEIHEISTNSVQDALKIFNKVEKSFELGYSTKTEVLEAKSNLSKERQREQIALLDVKKNLLDLALLLQINDEESFEIENEFIPDDIEDNFPVINDLLDEIINNDPKIKSLELKLNSAKNQTEIIKTSMKPTASLISNIGSFYFNSLVADNEYQFFKQIQLNFYQQFRLNVSIPIFNKGISKLQVEKSKINEDIIINDILIEKKDLSNTIKKIFFDKNQNFKNYILSKEVEDDMKKTKELTGKSYTEGYSTIYELNNSTKNWVEAISILKQFKYKYYFDLLLLDIYTKGYSNIKYLF</sequence>
<comment type="caution">
    <text evidence="8">The sequence shown here is derived from an EMBL/GenBank/DDBJ whole genome shotgun (WGS) entry which is preliminary data.</text>
</comment>
<evidence type="ECO:0000256" key="1">
    <source>
        <dbReference type="ARBA" id="ARBA00004442"/>
    </source>
</evidence>
<comment type="similarity">
    <text evidence="2">Belongs to the outer membrane factor (OMF) (TC 1.B.17) family.</text>
</comment>
<gene>
    <name evidence="8" type="ORF">CLA01_37540</name>
</gene>
<dbReference type="GO" id="GO:0015288">
    <property type="term" value="F:porin activity"/>
    <property type="evidence" value="ECO:0007669"/>
    <property type="project" value="TreeGrafter"/>
</dbReference>
<evidence type="ECO:0000256" key="6">
    <source>
        <dbReference type="ARBA" id="ARBA00023136"/>
    </source>
</evidence>
<keyword evidence="3" id="KW-0813">Transport</keyword>
<reference evidence="8 9" key="1">
    <citation type="submission" date="2019-07" db="EMBL/GenBank/DDBJ databases">
        <title>Whole genome shotgun sequence of Chryseobacterium lathyri NBRC 105250.</title>
        <authorList>
            <person name="Hosoyama A."/>
            <person name="Uohara A."/>
            <person name="Ohji S."/>
            <person name="Ichikawa N."/>
        </authorList>
    </citation>
    <scope>NUCLEOTIDE SEQUENCE [LARGE SCALE GENOMIC DNA]</scope>
    <source>
        <strain evidence="8 9">NBRC 105250</strain>
    </source>
</reference>
<dbReference type="GO" id="GO:0009279">
    <property type="term" value="C:cell outer membrane"/>
    <property type="evidence" value="ECO:0007669"/>
    <property type="project" value="UniProtKB-SubCell"/>
</dbReference>
<protein>
    <submittedName>
        <fullName evidence="8">Transporter</fullName>
    </submittedName>
</protein>
<evidence type="ECO:0000256" key="2">
    <source>
        <dbReference type="ARBA" id="ARBA00007613"/>
    </source>
</evidence>
<dbReference type="PANTHER" id="PTHR30026:SF20">
    <property type="entry name" value="OUTER MEMBRANE PROTEIN TOLC"/>
    <property type="match status" value="1"/>
</dbReference>
<keyword evidence="6" id="KW-0472">Membrane</keyword>
<keyword evidence="5" id="KW-0812">Transmembrane</keyword>
<organism evidence="8 9">
    <name type="scientific">Chryseobacterium lathyri</name>
    <dbReference type="NCBI Taxonomy" id="395933"/>
    <lineage>
        <taxon>Bacteria</taxon>
        <taxon>Pseudomonadati</taxon>
        <taxon>Bacteroidota</taxon>
        <taxon>Flavobacteriia</taxon>
        <taxon>Flavobacteriales</taxon>
        <taxon>Weeksellaceae</taxon>
        <taxon>Chryseobacterium group</taxon>
        <taxon>Chryseobacterium</taxon>
    </lineage>
</organism>
<comment type="subcellular location">
    <subcellularLocation>
        <location evidence="1">Cell outer membrane</location>
    </subcellularLocation>
</comment>
<evidence type="ECO:0000313" key="9">
    <source>
        <dbReference type="Proteomes" id="UP000321150"/>
    </source>
</evidence>
<name>A0A511YER5_9FLAO</name>
<dbReference type="EMBL" id="BJYI01000018">
    <property type="protein sequence ID" value="GEN73682.1"/>
    <property type="molecule type" value="Genomic_DNA"/>
</dbReference>
<dbReference type="Pfam" id="PF02321">
    <property type="entry name" value="OEP"/>
    <property type="match status" value="1"/>
</dbReference>
<evidence type="ECO:0000313" key="8">
    <source>
        <dbReference type="EMBL" id="GEN73682.1"/>
    </source>
</evidence>
<dbReference type="PANTHER" id="PTHR30026">
    <property type="entry name" value="OUTER MEMBRANE PROTEIN TOLC"/>
    <property type="match status" value="1"/>
</dbReference>
<dbReference type="GO" id="GO:0015562">
    <property type="term" value="F:efflux transmembrane transporter activity"/>
    <property type="evidence" value="ECO:0007669"/>
    <property type="project" value="InterPro"/>
</dbReference>
<dbReference type="InterPro" id="IPR051906">
    <property type="entry name" value="TolC-like"/>
</dbReference>
<dbReference type="InterPro" id="IPR003423">
    <property type="entry name" value="OMP_efflux"/>
</dbReference>
<dbReference type="SUPFAM" id="SSF56954">
    <property type="entry name" value="Outer membrane efflux proteins (OEP)"/>
    <property type="match status" value="1"/>
</dbReference>
<keyword evidence="7" id="KW-0998">Cell outer membrane</keyword>
<dbReference type="Gene3D" id="1.20.1600.10">
    <property type="entry name" value="Outer membrane efflux proteins (OEP)"/>
    <property type="match status" value="1"/>
</dbReference>
<evidence type="ECO:0000256" key="7">
    <source>
        <dbReference type="ARBA" id="ARBA00023237"/>
    </source>
</evidence>
<accession>A0A511YER5</accession>
<evidence type="ECO:0000256" key="3">
    <source>
        <dbReference type="ARBA" id="ARBA00022448"/>
    </source>
</evidence>
<proteinExistence type="inferred from homology"/>
<keyword evidence="4" id="KW-1134">Transmembrane beta strand</keyword>
<dbReference type="Proteomes" id="UP000321150">
    <property type="component" value="Unassembled WGS sequence"/>
</dbReference>
<dbReference type="AlphaFoldDB" id="A0A511YER5"/>